<evidence type="ECO:0000256" key="3">
    <source>
        <dbReference type="SAM" id="MobiDB-lite"/>
    </source>
</evidence>
<dbReference type="SMART" id="SM00449">
    <property type="entry name" value="SPRY"/>
    <property type="match status" value="1"/>
</dbReference>
<dbReference type="EMBL" id="CAJNOJ010000112">
    <property type="protein sequence ID" value="CAF1137448.1"/>
    <property type="molecule type" value="Genomic_DNA"/>
</dbReference>
<name>A0A814RQG9_ADIRI</name>
<reference evidence="7" key="1">
    <citation type="submission" date="2021-02" db="EMBL/GenBank/DDBJ databases">
        <authorList>
            <person name="Nowell W R."/>
        </authorList>
    </citation>
    <scope>NUCLEOTIDE SEQUENCE</scope>
</reference>
<dbReference type="PROSITE" id="PS50188">
    <property type="entry name" value="B302_SPRY"/>
    <property type="match status" value="1"/>
</dbReference>
<dbReference type="InterPro" id="IPR000569">
    <property type="entry name" value="HECT_dom"/>
</dbReference>
<feature type="active site" description="Glycyl thioester intermediate" evidence="2">
    <location>
        <position position="3108"/>
    </location>
</feature>
<evidence type="ECO:0000313" key="6">
    <source>
        <dbReference type="EMBL" id="CAF0830336.1"/>
    </source>
</evidence>
<evidence type="ECO:0000259" key="5">
    <source>
        <dbReference type="PROSITE" id="PS50237"/>
    </source>
</evidence>
<feature type="region of interest" description="Disordered" evidence="3">
    <location>
        <begin position="126"/>
        <end position="149"/>
    </location>
</feature>
<dbReference type="PANTHER" id="PTHR46654:SF1">
    <property type="entry name" value="E3 UBIQUITIN-PROTEIN LIGASE HECTD3"/>
    <property type="match status" value="1"/>
</dbReference>
<dbReference type="CDD" id="cd11709">
    <property type="entry name" value="SPRY"/>
    <property type="match status" value="1"/>
</dbReference>
<keyword evidence="1 2" id="KW-0833">Ubl conjugation pathway</keyword>
<comment type="caution">
    <text evidence="7">The sequence shown here is derived from an EMBL/GenBank/DDBJ whole genome shotgun (WGS) entry which is preliminary data.</text>
</comment>
<dbReference type="InterPro" id="IPR001870">
    <property type="entry name" value="B30.2/SPRY"/>
</dbReference>
<dbReference type="GO" id="GO:0004842">
    <property type="term" value="F:ubiquitin-protein transferase activity"/>
    <property type="evidence" value="ECO:0007669"/>
    <property type="project" value="InterPro"/>
</dbReference>
<dbReference type="Gene3D" id="3.30.2410.10">
    <property type="entry name" value="Hect, E3 ligase catalytic domain"/>
    <property type="match status" value="1"/>
</dbReference>
<evidence type="ECO:0000256" key="2">
    <source>
        <dbReference type="PROSITE-ProRule" id="PRU00104"/>
    </source>
</evidence>
<dbReference type="SUPFAM" id="SSF49899">
    <property type="entry name" value="Concanavalin A-like lectins/glucanases"/>
    <property type="match status" value="1"/>
</dbReference>
<dbReference type="Pfam" id="PF00622">
    <property type="entry name" value="SPRY"/>
    <property type="match status" value="1"/>
</dbReference>
<dbReference type="InterPro" id="IPR003877">
    <property type="entry name" value="SPRY_dom"/>
</dbReference>
<evidence type="ECO:0008006" key="10">
    <source>
        <dbReference type="Google" id="ProtNLM"/>
    </source>
</evidence>
<dbReference type="Proteomes" id="UP000663828">
    <property type="component" value="Unassembled WGS sequence"/>
</dbReference>
<dbReference type="PROSITE" id="PS50237">
    <property type="entry name" value="HECT"/>
    <property type="match status" value="1"/>
</dbReference>
<feature type="domain" description="HECT" evidence="5">
    <location>
        <begin position="2796"/>
        <end position="3143"/>
    </location>
</feature>
<dbReference type="PANTHER" id="PTHR46654">
    <property type="entry name" value="E3 UBIQUITIN-PROTEIN LIGASE HECTD3"/>
    <property type="match status" value="1"/>
</dbReference>
<proteinExistence type="predicted"/>
<evidence type="ECO:0000313" key="8">
    <source>
        <dbReference type="Proteomes" id="UP000663828"/>
    </source>
</evidence>
<dbReference type="SUPFAM" id="SSF56204">
    <property type="entry name" value="Hect, E3 ligase catalytic domain"/>
    <property type="match status" value="1"/>
</dbReference>
<organism evidence="7 9">
    <name type="scientific">Adineta ricciae</name>
    <name type="common">Rotifer</name>
    <dbReference type="NCBI Taxonomy" id="249248"/>
    <lineage>
        <taxon>Eukaryota</taxon>
        <taxon>Metazoa</taxon>
        <taxon>Spiralia</taxon>
        <taxon>Gnathifera</taxon>
        <taxon>Rotifera</taxon>
        <taxon>Eurotatoria</taxon>
        <taxon>Bdelloidea</taxon>
        <taxon>Adinetida</taxon>
        <taxon>Adinetidae</taxon>
        <taxon>Adineta</taxon>
    </lineage>
</organism>
<sequence length="3161" mass="364314">MEENFSYIDEKLANFFKIDTIALTTEIIHSSPTTNDNGVFLCSKIANESNDDVTVLNSRKQLIRNIQNKIHLLTKVNELIILNNEIYAHLLTDVFTPIAVYTQQANNELRILHEKQLQLQNSLAKKPNDDATNLVPSEDSSSENDQQSDFDEAMKKEVELVEQQISHLATESFSSLLILLLKSIEKHQLPVIDQVLTLTLQLYENLPVNYLSSQTKNNQFLFQSLISLTSYINDLPFIEDQLMKTKIIKILLCFAVAKGSFKDILSSLNLLIFNTTDIFDLRNLFMQLNNNLTKIMKKVEYDRLNSIADETNETDSTSNKEYSNQLPLLPISYLTSINAYPNAELSKIDDQQLTGSFVASIILTYLDFHNDMNGNEQYESGSMDSSISFDFNPNVFKLFFIIIDKLSSKEIFNDVDKHILAILLKLAATHLKFLCVMKEESPVAKATNETDPIVNISYDDLQNWFDLLMKITFNVKQNFEKTTVNEEAFKVLNYVISLKFSSFIDKLAFYHKVIIENRNPLLVKQSLIELNKPAILINWIQLLCEDSQLAFTILFSFIDMISQSSSDDDQIWQIVRSIERLLFIRLMPDDRVKHILEQDEVYEPTSFSSVAVSAMIKLMTYVLNKPMTEHRLYSTLIYVYLMTDTKNLFHYSVIQPVFIEILPLVSELVIKSPAKHDHLYWLLSRMIHLLINGLPEDSLEQKYADKLRSSLFSGGCEQQLIINDRFSQDLFRSNLARATQFESRDEPMSIEHEFLMSIYYNRDQGAQLISKLRPFSRHKQSVLQKSIVEHADQACAAIFAVYMKYFRRINLAKVELTRSNNQKPQRKLLAMFDYAMNVYNLFATTKGQGGDCHQLSNQIQANTRFLLTAIKESQLIPLIEINPKDAQQESASKTSRWQKEKHPFRLIRNVSKVSNQIRKIMLANRQLAEQNQDAEYVLHKTIDDFIYKTNGHQNYEFHEIIECLLRQHRRASIRLMTYRFLFTLISSNSLDQHGLLLCLLNSKGAHFEWTYLENIPTTNDSIKEQISNTYYSIIKSLIQSTSSIHTLFHLLNLPYGKIDVHQMYANQFVEVLFKTYVASNSAVPFYIKFLAYNWFRLYLLKLCEFIDVEGEQEDFVFYQLLLPELKQTNQQQSIANLKRYSLTNTAIDWFIQAVSITENSQRDTELYINQFLLLILRCLSSYPKVRNHFATVDYVEQMLSIYRTSQNNISILLSLKILRYLFPLLPDSTGETPNLSIQNFFADIFSVISNSLPEISTELIYIIRTIISTPSPGQSIAIQLIFKLILSNANLKSPDQIDSLFSCLSILGGCMYPYCLSSIIRVYSDDQSIRDTELAVIIDIDQNALDLNAQNARPYVIQYGQTNKTESISGNRIRVEVDVLPASFDETIGSIFDALMSFIQTETSTIEPLLLIELKRRSIATLYRLLKNQKSIDIFLQKSYASVLAKLSTSDLYTNIDHHPVGLVLSNKRHLEQYCLSLDRCKQMKQIIDDPMDDTKDECVLTHWNDHPIHQDHLTEELLATSLSSDYQWKSVVSKKDMQFYRHGRIGPDEIEIVPMPLTITKTWFPEESGTAHRFLGRIYLISESDNVSIVTFVLNNLRLSEGKWYYCVRLLEGTNTQIGWATTGFTPTDAVGMGNDIYSWSYAGSENKLLNNGEFKYLTENIRWGAGDVCGCGIEISENEIRIQYWLNGHFLGTAFEHQAPIAQTTTPCNMLPNGYGATYFPGVTLRAANYAMCSCEFIFHPYDMSDCPLPKGYKPLLLPTQGAVEQAVVPYPENAYLLQDKVPNYHQTKDNTLLRDYVNNNHLENSFKCDDQQAILANESNGFPLKIDHQGSLTISFDLNMFTSITTPDVILVTFSTSNDLSIRVPTDKITQSTRIAIVFDTTSRHIIVYINNDCFILEKITLLPDYNLSILPNLSAGIKNLAVWKYALSQQHIRQLFTYGLTYVSIDHHRLKEYRKQVNTFTFNRKQTYLSENLYFSTNHLQAVRTIEGTDQSVVEFFGNQTYLTLEKSTEPWEEFTFVLDILISEFPKTNEQITLITIPSSSSSIFINDNGYLCLSTGIQSQSVLKRNDFLRFAIVGNHTSLKIFVNGTLEIDTVVDEKQWTIKDTHIDLFRETKNTLNNDTLRIVCKSLTYSNKAITILDGKFNSPKYSLDALTVFPYSIVAPSLLLIGYDEASIQSAITHNPLASIQLLDTILREKRKTNDEVLSNFKHLISLPDIDADQSFDNVAEIIFTHRNDLPTLTLLDKSITNDKKWFSQTVQHLGIKESLIDWVRDKSQLANDTDSLHQLFDFNHPLQDQTMKCNSRYTLIHYSHRQITESQYVQSRFACERELISIYAHYTILNILRFWSTDTTNPIPLGVFGDYTFIITLLKLLDYHYTYTRSSLDDQIDRMSLVITSILKTEVNELRKYQNENSSQFNNEIFQRKAPLLYQLQKDMIHQWIQLLSEPAKIISDSDDDEINLINKQSIIQQPNLRYLLKLFHIFLKLSLDDTEFFIPLLFPALFIDLLFDIFLLSQTYQTKSFVLHLFCMLLQQSEHFRLCHQIQSFLFRLFIEIPPSATSASSRRMKTFQINLMDIVYLLIRRGDQELDLSPNFQDVFSTIELIDTLFGKANLSTNVTDTSSCYFDPIADQQLMSFLNNYPSIGLSITELIDSLPNEEVPNSNYYKIYPSLSHISALHIKKRCELIHRFNLSLTKIIPILDFNLLPNQSVLIDKIRLARLYILHPIKSEFLNSSILATATAPTQILSVNFDTVSACDVHRTSTSTMFNQAYEQLYANAHHIFRMPSDHLWRAQYIGMHSTDQGGPYRDSITRICADICSSYLPLFILCPNGRMNNGLNRDRWIPNVFSPYQSIPDKIKKQYQFVGQLMGMAIRRKHYLDLKFPDLLWKQLVHESITLEDIESIDVQSFTMINEIEKAMKQMESIENIDELFSSMMGDLRFEVVSSAGQTYEIIPDGKEVLITTKNFRDYCHTYREYRLNEFRRQIEFIRQGLYNIVPGCYLTLFTAHELEEAVCGKGHIDIELLKRNTSYDGDYSIDSPTIQQFWTVISDMMNEEQKKLFLIFVWGRCTLPNRDDDFTTQFTISPYDTDDGDVDKTLPNSHTCSFALDLPRYSTADIMYERLNYAITYCSSIDGDGMINDIPAAAEFDSDLSASEQ</sequence>
<dbReference type="EMBL" id="CAJNOR010000181">
    <property type="protein sequence ID" value="CAF0830336.1"/>
    <property type="molecule type" value="Genomic_DNA"/>
</dbReference>
<protein>
    <recommendedName>
        <fullName evidence="10">B30.2/SPRY domain-containing protein</fullName>
    </recommendedName>
</protein>
<dbReference type="Gene3D" id="3.30.2160.10">
    <property type="entry name" value="Hect, E3 ligase catalytic domain"/>
    <property type="match status" value="1"/>
</dbReference>
<evidence type="ECO:0000259" key="4">
    <source>
        <dbReference type="PROSITE" id="PS50188"/>
    </source>
</evidence>
<accession>A0A814RQG9</accession>
<dbReference type="InterPro" id="IPR035983">
    <property type="entry name" value="Hect_E3_ubiquitin_ligase"/>
</dbReference>
<dbReference type="Gene3D" id="2.60.120.920">
    <property type="match status" value="1"/>
</dbReference>
<feature type="compositionally biased region" description="Acidic residues" evidence="3">
    <location>
        <begin position="140"/>
        <end position="149"/>
    </location>
</feature>
<dbReference type="Pfam" id="PF00632">
    <property type="entry name" value="HECT"/>
    <property type="match status" value="1"/>
</dbReference>
<evidence type="ECO:0000313" key="9">
    <source>
        <dbReference type="Proteomes" id="UP000663852"/>
    </source>
</evidence>
<dbReference type="SMART" id="SM00119">
    <property type="entry name" value="HECTc"/>
    <property type="match status" value="1"/>
</dbReference>
<dbReference type="Gene3D" id="3.90.1750.10">
    <property type="entry name" value="Hect, E3 ligase catalytic domains"/>
    <property type="match status" value="1"/>
</dbReference>
<feature type="domain" description="B30.2/SPRY" evidence="4">
    <location>
        <begin position="1533"/>
        <end position="1744"/>
    </location>
</feature>
<dbReference type="InterPro" id="IPR042469">
    <property type="entry name" value="HECTD3"/>
</dbReference>
<gene>
    <name evidence="7" type="ORF">EDS130_LOCUS21898</name>
    <name evidence="6" type="ORF">XAT740_LOCUS4427</name>
</gene>
<dbReference type="Proteomes" id="UP000663852">
    <property type="component" value="Unassembled WGS sequence"/>
</dbReference>
<dbReference type="InterPro" id="IPR043136">
    <property type="entry name" value="B30.2/SPRY_sf"/>
</dbReference>
<dbReference type="OrthoDB" id="8068875at2759"/>
<evidence type="ECO:0000256" key="1">
    <source>
        <dbReference type="ARBA" id="ARBA00022786"/>
    </source>
</evidence>
<evidence type="ECO:0000313" key="7">
    <source>
        <dbReference type="EMBL" id="CAF1137448.1"/>
    </source>
</evidence>
<keyword evidence="8" id="KW-1185">Reference proteome</keyword>
<dbReference type="InterPro" id="IPR013320">
    <property type="entry name" value="ConA-like_dom_sf"/>
</dbReference>